<dbReference type="EMBL" id="CM045759">
    <property type="protein sequence ID" value="KAI8018894.1"/>
    <property type="molecule type" value="Genomic_DNA"/>
</dbReference>
<reference evidence="1 2" key="1">
    <citation type="journal article" date="2022" name="Plant J.">
        <title>Chromosome-level genome of Camellia lanceoleosa provides a valuable resource for understanding genome evolution and self-incompatibility.</title>
        <authorList>
            <person name="Gong W."/>
            <person name="Xiao S."/>
            <person name="Wang L."/>
            <person name="Liao Z."/>
            <person name="Chang Y."/>
            <person name="Mo W."/>
            <person name="Hu G."/>
            <person name="Li W."/>
            <person name="Zhao G."/>
            <person name="Zhu H."/>
            <person name="Hu X."/>
            <person name="Ji K."/>
            <person name="Xiang X."/>
            <person name="Song Q."/>
            <person name="Yuan D."/>
            <person name="Jin S."/>
            <person name="Zhang L."/>
        </authorList>
    </citation>
    <scope>NUCLEOTIDE SEQUENCE [LARGE SCALE GENOMIC DNA]</scope>
    <source>
        <strain evidence="1">SQ_2022a</strain>
    </source>
</reference>
<comment type="caution">
    <text evidence="1">The sequence shown here is derived from an EMBL/GenBank/DDBJ whole genome shotgun (WGS) entry which is preliminary data.</text>
</comment>
<dbReference type="Proteomes" id="UP001060215">
    <property type="component" value="Chromosome 2"/>
</dbReference>
<name>A0ACC0I258_9ERIC</name>
<evidence type="ECO:0000313" key="2">
    <source>
        <dbReference type="Proteomes" id="UP001060215"/>
    </source>
</evidence>
<evidence type="ECO:0000313" key="1">
    <source>
        <dbReference type="EMBL" id="KAI8018894.1"/>
    </source>
</evidence>
<organism evidence="1 2">
    <name type="scientific">Camellia lanceoleosa</name>
    <dbReference type="NCBI Taxonomy" id="1840588"/>
    <lineage>
        <taxon>Eukaryota</taxon>
        <taxon>Viridiplantae</taxon>
        <taxon>Streptophyta</taxon>
        <taxon>Embryophyta</taxon>
        <taxon>Tracheophyta</taxon>
        <taxon>Spermatophyta</taxon>
        <taxon>Magnoliopsida</taxon>
        <taxon>eudicotyledons</taxon>
        <taxon>Gunneridae</taxon>
        <taxon>Pentapetalae</taxon>
        <taxon>asterids</taxon>
        <taxon>Ericales</taxon>
        <taxon>Theaceae</taxon>
        <taxon>Camellia</taxon>
    </lineage>
</organism>
<sequence length="107" mass="12208">MRSLKTEYTLSDDDVHFDANLDMDNDVEWGGLGNSIYKDNSKEKTAEQPVNVDHNVEPDSDDFDSLMKMVDQIRGPNFLYLGTNLEHKILSLRLACSLIHQHSLEVL</sequence>
<keyword evidence="2" id="KW-1185">Reference proteome</keyword>
<gene>
    <name evidence="1" type="ORF">LOK49_LG04G02577</name>
</gene>
<proteinExistence type="predicted"/>
<protein>
    <submittedName>
        <fullName evidence="1">Uncharacterized protein</fullName>
    </submittedName>
</protein>
<accession>A0ACC0I258</accession>